<dbReference type="HAMAP" id="MF_00038">
    <property type="entry name" value="MraY"/>
    <property type="match status" value="1"/>
</dbReference>
<dbReference type="AlphaFoldDB" id="A0A098B3S2"/>
<evidence type="ECO:0000256" key="1">
    <source>
        <dbReference type="ARBA" id="ARBA00004141"/>
    </source>
</evidence>
<comment type="function">
    <text evidence="7">Catalyzes the initial step of the lipid cycle reactions in the biosynthesis of the cell wall peptidoglycan: transfers peptidoglycan precursor phospho-MurNAc-pentapeptide from UDP-MurNAc-pentapeptide onto the lipid carrier undecaprenyl phosphate, yielding undecaprenyl-pyrophosphoryl-MurNAc-pentapeptide, known as lipid I.</text>
</comment>
<feature type="transmembrane region" description="Helical" evidence="7">
    <location>
        <begin position="212"/>
        <end position="229"/>
    </location>
</feature>
<dbReference type="CDD" id="cd06852">
    <property type="entry name" value="GT_MraY"/>
    <property type="match status" value="1"/>
</dbReference>
<dbReference type="NCBIfam" id="TIGR00445">
    <property type="entry name" value="mraY"/>
    <property type="match status" value="1"/>
</dbReference>
<dbReference type="PROSITE" id="PS01348">
    <property type="entry name" value="MRAY_2"/>
    <property type="match status" value="1"/>
</dbReference>
<evidence type="ECO:0000256" key="8">
    <source>
        <dbReference type="NCBIfam" id="TIGR00445"/>
    </source>
</evidence>
<comment type="pathway">
    <text evidence="7">Cell wall biogenesis; peptidoglycan biosynthesis.</text>
</comment>
<dbReference type="Pfam" id="PF10555">
    <property type="entry name" value="MraY_sig1"/>
    <property type="match status" value="1"/>
</dbReference>
<evidence type="ECO:0000256" key="7">
    <source>
        <dbReference type="HAMAP-Rule" id="MF_00038"/>
    </source>
</evidence>
<feature type="transmembrane region" description="Helical" evidence="7">
    <location>
        <begin position="48"/>
        <end position="68"/>
    </location>
</feature>
<proteinExistence type="inferred from homology"/>
<dbReference type="InterPro" id="IPR018480">
    <property type="entry name" value="PNAcMuramoyl-5peptid_Trfase_CS"/>
</dbReference>
<dbReference type="GO" id="GO:0051992">
    <property type="term" value="F:UDP-N-acetylmuramoyl-L-alanyl-D-glutamyl-meso-2,6-diaminopimelyl-D-alanyl-D-alanine:undecaprenyl-phosphate transferase activity"/>
    <property type="evidence" value="ECO:0007669"/>
    <property type="project" value="RHEA"/>
</dbReference>
<dbReference type="GO" id="GO:0046872">
    <property type="term" value="F:metal ion binding"/>
    <property type="evidence" value="ECO:0007669"/>
    <property type="project" value="UniProtKB-KW"/>
</dbReference>
<dbReference type="InterPro" id="IPR003524">
    <property type="entry name" value="PNAcMuramoyl-5peptid_Trfase"/>
</dbReference>
<dbReference type="EMBL" id="LK996017">
    <property type="protein sequence ID" value="CDX03030.1"/>
    <property type="molecule type" value="Genomic_DNA"/>
</dbReference>
<dbReference type="PROSITE" id="PS01347">
    <property type="entry name" value="MRAY_1"/>
    <property type="match status" value="1"/>
</dbReference>
<feature type="transmembrane region" description="Helical" evidence="7">
    <location>
        <begin position="311"/>
        <end position="332"/>
    </location>
</feature>
<comment type="catalytic activity">
    <reaction evidence="7">
        <text>UDP-N-acetyl-alpha-D-muramoyl-L-alanyl-gamma-D-glutamyl-meso-2,6-diaminopimeloyl-D-alanyl-D-alanine + di-trans,octa-cis-undecaprenyl phosphate = di-trans,octa-cis-undecaprenyl diphospho-N-acetyl-alpha-D-muramoyl-L-alanyl-D-glutamyl-meso-2,6-diaminopimeloyl-D-alanyl-D-alanine + UMP</text>
        <dbReference type="Rhea" id="RHEA:28386"/>
        <dbReference type="ChEBI" id="CHEBI:57865"/>
        <dbReference type="ChEBI" id="CHEBI:60392"/>
        <dbReference type="ChEBI" id="CHEBI:61386"/>
        <dbReference type="ChEBI" id="CHEBI:61387"/>
        <dbReference type="EC" id="2.7.8.13"/>
    </reaction>
</comment>
<keyword evidence="7 9" id="KW-0479">Metal-binding</keyword>
<protein>
    <recommendedName>
        <fullName evidence="7 8">Phospho-N-acetylmuramoyl-pentapeptide-transferase</fullName>
        <ecNumber evidence="7 8">2.7.8.13</ecNumber>
    </recommendedName>
    <alternativeName>
        <fullName evidence="7">UDP-MurNAc-pentapeptide phosphotransferase</fullName>
    </alternativeName>
</protein>
<dbReference type="UniPathway" id="UPA00219"/>
<evidence type="ECO:0000313" key="10">
    <source>
        <dbReference type="EMBL" id="CDX03030.1"/>
    </source>
</evidence>
<keyword evidence="5 7" id="KW-1133">Transmembrane helix</keyword>
<evidence type="ECO:0000256" key="2">
    <source>
        <dbReference type="ARBA" id="ARBA00005583"/>
    </source>
</evidence>
<comment type="cofactor">
    <cofactor evidence="7 9">
        <name>Mg(2+)</name>
        <dbReference type="ChEBI" id="CHEBI:18420"/>
    </cofactor>
</comment>
<dbReference type="PANTHER" id="PTHR22926">
    <property type="entry name" value="PHOSPHO-N-ACETYLMURAMOYL-PENTAPEPTIDE-TRANSFERASE"/>
    <property type="match status" value="1"/>
</dbReference>
<feature type="binding site" evidence="9">
    <location>
        <position position="169"/>
    </location>
    <ligand>
        <name>Mg(2+)</name>
        <dbReference type="ChEBI" id="CHEBI:18420"/>
    </ligand>
</feature>
<comment type="subcellular location">
    <subcellularLocation>
        <location evidence="7">Cell membrane</location>
        <topology evidence="7">Multi-pass membrane protein</topology>
    </subcellularLocation>
    <subcellularLocation>
        <location evidence="1">Membrane</location>
        <topology evidence="1">Multi-pass membrane protein</topology>
    </subcellularLocation>
</comment>
<dbReference type="Pfam" id="PF00953">
    <property type="entry name" value="Glycos_transf_4"/>
    <property type="match status" value="1"/>
</dbReference>
<dbReference type="GO" id="GO:0005886">
    <property type="term" value="C:plasma membrane"/>
    <property type="evidence" value="ECO:0007669"/>
    <property type="project" value="UniProtKB-SubCell"/>
</dbReference>
<keyword evidence="7" id="KW-0573">Peptidoglycan synthesis</keyword>
<reference evidence="10" key="1">
    <citation type="submission" date="2014-07" db="EMBL/GenBank/DDBJ databases">
        <authorList>
            <person name="Hornung V.Bastian."/>
        </authorList>
    </citation>
    <scope>NUCLEOTIDE SEQUENCE</scope>
    <source>
        <strain evidence="10">PCE-S</strain>
    </source>
</reference>
<keyword evidence="6 7" id="KW-0472">Membrane</keyword>
<feature type="transmembrane region" description="Helical" evidence="7">
    <location>
        <begin position="6"/>
        <end position="27"/>
    </location>
</feature>
<sequence>MWERIFLAAALALMITLILGPLMIPVLRVMKFGQTIREEGPKRHLAKAGTPTMGGIIFLVGIVVSALIMAEKPTSLEMVMVISAMLGYGLIGFIDDFIKVVLHRSLGLRAYQKLIGQIALALLLTWGANRYLGRGTDLVIPFTSIHLELGLFYYPFVSFIIVGITNAVNLTDGLDGLAAGTTLFSMLSYVSIATLAASQGGGVAILAYESDLAVFAAAAVGGCFGFLRFNKNPARVFMGDTGSLALGGALVGLAVLTKTELILLIIGGVYVVEAISVILQVFSYQTTGKRIFRMSPLHHHFELGGWNEWKVVMVFWLASLLCGVLGVIAYMAGMF</sequence>
<dbReference type="InterPro" id="IPR000715">
    <property type="entry name" value="Glycosyl_transferase_4"/>
</dbReference>
<keyword evidence="7" id="KW-0133">Cell shape</keyword>
<evidence type="ECO:0000256" key="5">
    <source>
        <dbReference type="ARBA" id="ARBA00022989"/>
    </source>
</evidence>
<keyword evidence="7 9" id="KW-0460">Magnesium</keyword>
<organism evidence="10">
    <name type="scientific">Desulfitobacterium hafniense</name>
    <name type="common">Desulfitobacterium frappieri</name>
    <dbReference type="NCBI Taxonomy" id="49338"/>
    <lineage>
        <taxon>Bacteria</taxon>
        <taxon>Bacillati</taxon>
        <taxon>Bacillota</taxon>
        <taxon>Clostridia</taxon>
        <taxon>Eubacteriales</taxon>
        <taxon>Desulfitobacteriaceae</taxon>
        <taxon>Desulfitobacterium</taxon>
    </lineage>
</organism>
<feature type="transmembrane region" description="Helical" evidence="7">
    <location>
        <begin position="183"/>
        <end position="206"/>
    </location>
</feature>
<dbReference type="PATRIC" id="fig|49338.4.peg.3386"/>
<feature type="transmembrane region" description="Helical" evidence="7">
    <location>
        <begin position="236"/>
        <end position="256"/>
    </location>
</feature>
<feature type="transmembrane region" description="Helical" evidence="7">
    <location>
        <begin position="114"/>
        <end position="132"/>
    </location>
</feature>
<keyword evidence="7" id="KW-0132">Cell division</keyword>
<dbReference type="GO" id="GO:0051301">
    <property type="term" value="P:cell division"/>
    <property type="evidence" value="ECO:0007669"/>
    <property type="project" value="UniProtKB-KW"/>
</dbReference>
<dbReference type="RefSeq" id="WP_015944997.1">
    <property type="nucleotide sequence ID" value="NZ_LK996017.1"/>
</dbReference>
<keyword evidence="7" id="KW-0961">Cell wall biogenesis/degradation</keyword>
<comment type="similarity">
    <text evidence="2 7">Belongs to the glycosyltransferase 4 family. MraY subfamily.</text>
</comment>
<feature type="binding site" evidence="9">
    <location>
        <position position="240"/>
    </location>
    <ligand>
        <name>Mg(2+)</name>
        <dbReference type="ChEBI" id="CHEBI:18420"/>
    </ligand>
</feature>
<keyword evidence="4 7" id="KW-0812">Transmembrane</keyword>
<gene>
    <name evidence="7" type="primary">mraY</name>
    <name evidence="10" type="ORF">DPCES_3143</name>
</gene>
<dbReference type="GO" id="GO:0071555">
    <property type="term" value="P:cell wall organization"/>
    <property type="evidence" value="ECO:0007669"/>
    <property type="project" value="UniProtKB-KW"/>
</dbReference>
<keyword evidence="7" id="KW-0131">Cell cycle</keyword>
<evidence type="ECO:0000256" key="4">
    <source>
        <dbReference type="ARBA" id="ARBA00022692"/>
    </source>
</evidence>
<feature type="transmembrane region" description="Helical" evidence="7">
    <location>
        <begin position="262"/>
        <end position="284"/>
    </location>
</feature>
<accession>A0A098B3S2</accession>
<feature type="transmembrane region" description="Helical" evidence="7">
    <location>
        <begin position="80"/>
        <end position="102"/>
    </location>
</feature>
<dbReference type="GO" id="GO:0009252">
    <property type="term" value="P:peptidoglycan biosynthetic process"/>
    <property type="evidence" value="ECO:0007669"/>
    <property type="project" value="UniProtKB-UniRule"/>
</dbReference>
<evidence type="ECO:0000256" key="6">
    <source>
        <dbReference type="ARBA" id="ARBA00023136"/>
    </source>
</evidence>
<dbReference type="SMR" id="A0A098B3S2"/>
<evidence type="ECO:0000256" key="3">
    <source>
        <dbReference type="ARBA" id="ARBA00022679"/>
    </source>
</evidence>
<evidence type="ECO:0000256" key="9">
    <source>
        <dbReference type="PIRSR" id="PIRSR600715-1"/>
    </source>
</evidence>
<name>A0A098B3S2_DESHA</name>
<keyword evidence="7" id="KW-1003">Cell membrane</keyword>
<dbReference type="PANTHER" id="PTHR22926:SF5">
    <property type="entry name" value="PHOSPHO-N-ACETYLMURAMOYL-PENTAPEPTIDE-TRANSFERASE HOMOLOG"/>
    <property type="match status" value="1"/>
</dbReference>
<dbReference type="GO" id="GO:0008963">
    <property type="term" value="F:phospho-N-acetylmuramoyl-pentapeptide-transferase activity"/>
    <property type="evidence" value="ECO:0007669"/>
    <property type="project" value="UniProtKB-UniRule"/>
</dbReference>
<dbReference type="GO" id="GO:0008360">
    <property type="term" value="P:regulation of cell shape"/>
    <property type="evidence" value="ECO:0007669"/>
    <property type="project" value="UniProtKB-KW"/>
</dbReference>
<dbReference type="EC" id="2.7.8.13" evidence="7 8"/>
<feature type="transmembrane region" description="Helical" evidence="7">
    <location>
        <begin position="152"/>
        <end position="171"/>
    </location>
</feature>
<keyword evidence="3 7" id="KW-0808">Transferase</keyword>